<dbReference type="SUPFAM" id="SSF55811">
    <property type="entry name" value="Nudix"/>
    <property type="match status" value="1"/>
</dbReference>
<dbReference type="KEGG" id="sbil:SANBI_001358"/>
<dbReference type="Gene3D" id="3.90.79.10">
    <property type="entry name" value="Nucleoside Triphosphate Pyrophosphohydrolase"/>
    <property type="match status" value="1"/>
</dbReference>
<keyword evidence="4" id="KW-1185">Reference proteome</keyword>
<evidence type="ECO:0000313" key="3">
    <source>
        <dbReference type="EMBL" id="WPF83667.1"/>
    </source>
</evidence>
<dbReference type="Proteomes" id="UP001304340">
    <property type="component" value="Chromosome"/>
</dbReference>
<accession>A0AAF0Z6G4</accession>
<name>A0AAF0Z6G4_9MICO</name>
<dbReference type="AlphaFoldDB" id="A0AAF0Z6G4"/>
<dbReference type="InterPro" id="IPR000086">
    <property type="entry name" value="NUDIX_hydrolase_dom"/>
</dbReference>
<sequence>MNATDPDDSPTAASLAEAPTDHVAGDTRRPDPRTDALADVLATWAPRAEHLQTLRTEYLAYLAGGGTADRDASPQHLTASTFVLSPDLRHVLLCYHRKGRFWVQLGGHIEPGDSSVAAAAEREAHEESGLTGLELAGLVPVDLDRHGLGDGFGRCAVHWDVGYVAFAAADSVPVVSDESDDVAWWPVDALPAEVPEQFVGRLTRVLAELSIDL</sequence>
<proteinExistence type="predicted"/>
<dbReference type="EMBL" id="CP138359">
    <property type="protein sequence ID" value="WPF83667.1"/>
    <property type="molecule type" value="Genomic_DNA"/>
</dbReference>
<dbReference type="PROSITE" id="PS51462">
    <property type="entry name" value="NUDIX"/>
    <property type="match status" value="1"/>
</dbReference>
<feature type="domain" description="Nudix hydrolase" evidence="2">
    <location>
        <begin position="74"/>
        <end position="208"/>
    </location>
</feature>
<organism evidence="3 4">
    <name type="scientific">Sanguibacter biliveldensis</name>
    <dbReference type="NCBI Taxonomy" id="3030830"/>
    <lineage>
        <taxon>Bacteria</taxon>
        <taxon>Bacillati</taxon>
        <taxon>Actinomycetota</taxon>
        <taxon>Actinomycetes</taxon>
        <taxon>Micrococcales</taxon>
        <taxon>Sanguibacteraceae</taxon>
        <taxon>Sanguibacter</taxon>
    </lineage>
</organism>
<dbReference type="CDD" id="cd03674">
    <property type="entry name" value="NUDIX_Hydrolase"/>
    <property type="match status" value="1"/>
</dbReference>
<dbReference type="RefSeq" id="WP_319160178.1">
    <property type="nucleotide sequence ID" value="NZ_CP138359.1"/>
</dbReference>
<dbReference type="Pfam" id="PF00293">
    <property type="entry name" value="NUDIX"/>
    <property type="match status" value="1"/>
</dbReference>
<feature type="region of interest" description="Disordered" evidence="1">
    <location>
        <begin position="1"/>
        <end position="32"/>
    </location>
</feature>
<dbReference type="InterPro" id="IPR015797">
    <property type="entry name" value="NUDIX_hydrolase-like_dom_sf"/>
</dbReference>
<evidence type="ECO:0000259" key="2">
    <source>
        <dbReference type="PROSITE" id="PS51462"/>
    </source>
</evidence>
<feature type="compositionally biased region" description="Basic and acidic residues" evidence="1">
    <location>
        <begin position="19"/>
        <end position="32"/>
    </location>
</feature>
<evidence type="ECO:0000313" key="4">
    <source>
        <dbReference type="Proteomes" id="UP001304340"/>
    </source>
</evidence>
<evidence type="ECO:0000256" key="1">
    <source>
        <dbReference type="SAM" id="MobiDB-lite"/>
    </source>
</evidence>
<protein>
    <submittedName>
        <fullName evidence="3">NUDIX domain-containing protein</fullName>
    </submittedName>
</protein>
<reference evidence="4" key="1">
    <citation type="submission" date="2023-11" db="EMBL/GenBank/DDBJ databases">
        <authorList>
            <person name="Helweg L.P."/>
            <person name="Kiel A."/>
            <person name="Hitz F."/>
            <person name="Ruckert-Reed C."/>
            <person name="Busche T."/>
            <person name="Kaltschmidt B."/>
            <person name="Kaltschmidt C."/>
        </authorList>
    </citation>
    <scope>NUCLEOTIDE SEQUENCE [LARGE SCALE GENOMIC DNA]</scope>
    <source>
        <strain evidence="4">4.1</strain>
    </source>
</reference>
<gene>
    <name evidence="3" type="ORF">SANBI_001358</name>
</gene>